<dbReference type="AlphaFoldDB" id="A0A7Z2NY70"/>
<protein>
    <submittedName>
        <fullName evidence="1">Uncharacterized protein</fullName>
    </submittedName>
</protein>
<accession>A0A7Z2NY70</accession>
<keyword evidence="2" id="KW-1185">Reference proteome</keyword>
<dbReference type="Proteomes" id="UP000464468">
    <property type="component" value="Chromosome"/>
</dbReference>
<dbReference type="EMBL" id="CP047895">
    <property type="protein sequence ID" value="QHL91599.1"/>
    <property type="molecule type" value="Genomic_DNA"/>
</dbReference>
<sequence length="293" mass="32039">MRNSLQGRLYCLLLFTAATPHDPSRAFANAGTASPVRVCREWIEGRPWALQERAENKTRILSADAACYDGTIERGSLADLNAWLDDAGRGARTPVLVVRSRGGDADEALIFAEKLQAKDAEVHVVQLCGSSCANWLYAGVRRRHVVGRALILYHGGFSDLTRERALAAFDAFVPEPGGPKSDDPERDRAELVKRFISMQRRQDALYRRIGVSPQIVHGVDALDTAKLDPSRCGGDTSRPRNFVYFGTRQMRRLGVAPVSGSPEMTPANVNAALAALDVDFVACLAPDPLVLRN</sequence>
<dbReference type="KEGG" id="schy:GVO57_13325"/>
<evidence type="ECO:0000313" key="1">
    <source>
        <dbReference type="EMBL" id="QHL91599.1"/>
    </source>
</evidence>
<name>A0A7Z2NY70_9SPHN</name>
<evidence type="ECO:0000313" key="2">
    <source>
        <dbReference type="Proteomes" id="UP000464468"/>
    </source>
</evidence>
<dbReference type="RefSeq" id="WP_160593635.1">
    <property type="nucleotide sequence ID" value="NZ_CP047895.1"/>
</dbReference>
<proteinExistence type="predicted"/>
<reference evidence="1 2" key="1">
    <citation type="submission" date="2020-01" db="EMBL/GenBank/DDBJ databases">
        <title>Sphingomonas sp. C33 whole genome sequece.</title>
        <authorList>
            <person name="Park C."/>
        </authorList>
    </citation>
    <scope>NUCLEOTIDE SEQUENCE [LARGE SCALE GENOMIC DNA]</scope>
    <source>
        <strain evidence="1 2">C33</strain>
    </source>
</reference>
<gene>
    <name evidence="1" type="ORF">GVO57_13325</name>
</gene>
<organism evidence="1 2">
    <name type="scientific">Sphingomonas changnyeongensis</name>
    <dbReference type="NCBI Taxonomy" id="2698679"/>
    <lineage>
        <taxon>Bacteria</taxon>
        <taxon>Pseudomonadati</taxon>
        <taxon>Pseudomonadota</taxon>
        <taxon>Alphaproteobacteria</taxon>
        <taxon>Sphingomonadales</taxon>
        <taxon>Sphingomonadaceae</taxon>
        <taxon>Sphingomonas</taxon>
    </lineage>
</organism>